<gene>
    <name evidence="1" type="ORF">PDE_00940</name>
</gene>
<dbReference type="Proteomes" id="UP000019376">
    <property type="component" value="Unassembled WGS sequence"/>
</dbReference>
<reference evidence="1 2" key="1">
    <citation type="journal article" date="2013" name="PLoS ONE">
        <title>Genomic and secretomic analyses reveal unique features of the lignocellulolytic enzyme system of Penicillium decumbens.</title>
        <authorList>
            <person name="Liu G."/>
            <person name="Zhang L."/>
            <person name="Wei X."/>
            <person name="Zou G."/>
            <person name="Qin Y."/>
            <person name="Ma L."/>
            <person name="Li J."/>
            <person name="Zheng H."/>
            <person name="Wang S."/>
            <person name="Wang C."/>
            <person name="Xun L."/>
            <person name="Zhao G.-P."/>
            <person name="Zhou Z."/>
            <person name="Qu Y."/>
        </authorList>
    </citation>
    <scope>NUCLEOTIDE SEQUENCE [LARGE SCALE GENOMIC DNA]</scope>
    <source>
        <strain evidence="2">114-2 / CGMCC 5302</strain>
    </source>
</reference>
<sequence>MGGQRRKGLAMPGRAFKAPATEDLPSCGATPPARFVIPHVPPIFRLGLWIEAVHPR</sequence>
<dbReference type="HOGENOM" id="CLU_3014902_0_0_1"/>
<keyword evidence="2" id="KW-1185">Reference proteome</keyword>
<evidence type="ECO:0000313" key="1">
    <source>
        <dbReference type="EMBL" id="EPS26004.1"/>
    </source>
</evidence>
<proteinExistence type="predicted"/>
<organism evidence="1 2">
    <name type="scientific">Penicillium oxalicum (strain 114-2 / CGMCC 5302)</name>
    <name type="common">Penicillium decumbens</name>
    <dbReference type="NCBI Taxonomy" id="933388"/>
    <lineage>
        <taxon>Eukaryota</taxon>
        <taxon>Fungi</taxon>
        <taxon>Dikarya</taxon>
        <taxon>Ascomycota</taxon>
        <taxon>Pezizomycotina</taxon>
        <taxon>Eurotiomycetes</taxon>
        <taxon>Eurotiomycetidae</taxon>
        <taxon>Eurotiales</taxon>
        <taxon>Aspergillaceae</taxon>
        <taxon>Penicillium</taxon>
    </lineage>
</organism>
<dbReference type="AlphaFoldDB" id="S7Z771"/>
<protein>
    <submittedName>
        <fullName evidence="1">Uncharacterized protein</fullName>
    </submittedName>
</protein>
<name>S7Z771_PENO1</name>
<accession>S7Z771</accession>
<evidence type="ECO:0000313" key="2">
    <source>
        <dbReference type="Proteomes" id="UP000019376"/>
    </source>
</evidence>
<dbReference type="EMBL" id="KB644408">
    <property type="protein sequence ID" value="EPS26004.1"/>
    <property type="molecule type" value="Genomic_DNA"/>
</dbReference>